<feature type="compositionally biased region" description="Acidic residues" evidence="1">
    <location>
        <begin position="470"/>
        <end position="480"/>
    </location>
</feature>
<evidence type="ECO:0000256" key="1">
    <source>
        <dbReference type="SAM" id="MobiDB-lite"/>
    </source>
</evidence>
<evidence type="ECO:0000313" key="2">
    <source>
        <dbReference type="Proteomes" id="UP000887578"/>
    </source>
</evidence>
<reference evidence="3" key="1">
    <citation type="submission" date="2022-11" db="UniProtKB">
        <authorList>
            <consortium name="WormBaseParasite"/>
        </authorList>
    </citation>
    <scope>IDENTIFICATION</scope>
</reference>
<name>A0A914QHN3_9BILA</name>
<dbReference type="InterPro" id="IPR011990">
    <property type="entry name" value="TPR-like_helical_dom_sf"/>
</dbReference>
<dbReference type="Gene3D" id="1.25.40.10">
    <property type="entry name" value="Tetratricopeptide repeat domain"/>
    <property type="match status" value="1"/>
</dbReference>
<feature type="region of interest" description="Disordered" evidence="1">
    <location>
        <begin position="451"/>
        <end position="482"/>
    </location>
</feature>
<dbReference type="Proteomes" id="UP000887578">
    <property type="component" value="Unplaced"/>
</dbReference>
<keyword evidence="2" id="KW-1185">Reference proteome</keyword>
<organism evidence="2 3">
    <name type="scientific">Panagrolaimus davidi</name>
    <dbReference type="NCBI Taxonomy" id="227884"/>
    <lineage>
        <taxon>Eukaryota</taxon>
        <taxon>Metazoa</taxon>
        <taxon>Ecdysozoa</taxon>
        <taxon>Nematoda</taxon>
        <taxon>Chromadorea</taxon>
        <taxon>Rhabditida</taxon>
        <taxon>Tylenchina</taxon>
        <taxon>Panagrolaimomorpha</taxon>
        <taxon>Panagrolaimoidea</taxon>
        <taxon>Panagrolaimidae</taxon>
        <taxon>Panagrolaimus</taxon>
    </lineage>
</organism>
<evidence type="ECO:0000313" key="3">
    <source>
        <dbReference type="WBParaSite" id="PDA_v2.g29058.t1"/>
    </source>
</evidence>
<dbReference type="WBParaSite" id="PDA_v2.g29058.t1">
    <property type="protein sequence ID" value="PDA_v2.g29058.t1"/>
    <property type="gene ID" value="PDA_v2.g29058"/>
</dbReference>
<protein>
    <submittedName>
        <fullName evidence="3">Uncharacterized protein</fullName>
    </submittedName>
</protein>
<dbReference type="AlphaFoldDB" id="A0A914QHN3"/>
<accession>A0A914QHN3</accession>
<sequence>MALKTRYPGPYDYAYQLCNSCLNKNEILQGVDEELKAELFKICYLVENAATTATQAQCRKNVQEAIPKLRDSIKNGLRTKARQSSVGISAASPVGSAVELQAQDVAVDGDDHAPAGMTYFVPKDLPATTWARTVTPLLKPFPIFLKPNGQKYDYTIYAQKIENAAKPKYSFFMINTIEETRTSFGIYDIDSDIDVYQRNCEKAAEIAYFHLHYDYDWMRIPFDDSRDYLPLSNRPYLRNDIKLCDEVSNKISRQIYWYRDEESDLTYPRAEESDLAYPHPCVTECLHIFERSASHVPPLKLIQRCESMKQLYSKIKANKEDLEKWFQLLLEADDINFVKDTVEYRLGKNCFDVKLWKLYLKFLKEHGEHKRLLETYSKYCRFFMDDKEMKEKYKEDTIEYGPIDLPWNNLFEFEVKGYKTYVATLIQGMKAAVLKFSSYFWPNLKHTLSLSFSSSSSSSDDDDFIKSSSEESDSSEDESSTVEKKEVDKNLCLTFYDTYQSQQFALPKPTILYILMHANHRVLRKLFASCKYFFTKRRTPICYSLVIKENGTKFDDENLKLDYLADPNLFLKNTYVTGNLFTSWDGIILTNRRFVSNLIPRLYHFSY</sequence>
<proteinExistence type="predicted"/>